<accession>A0ABU2T6N6</accession>
<comment type="caution">
    <text evidence="1">The sequence shown here is derived from an EMBL/GenBank/DDBJ whole genome shotgun (WGS) entry which is preliminary data.</text>
</comment>
<name>A0ABU2T6N6_9ACTN</name>
<gene>
    <name evidence="1" type="ORF">RM550_14215</name>
</gene>
<organism evidence="1 2">
    <name type="scientific">Streptomyces mooreae</name>
    <dbReference type="NCBI Taxonomy" id="3075523"/>
    <lineage>
        <taxon>Bacteria</taxon>
        <taxon>Bacillati</taxon>
        <taxon>Actinomycetota</taxon>
        <taxon>Actinomycetes</taxon>
        <taxon>Kitasatosporales</taxon>
        <taxon>Streptomycetaceae</taxon>
        <taxon>Streptomyces</taxon>
    </lineage>
</organism>
<proteinExistence type="predicted"/>
<protein>
    <submittedName>
        <fullName evidence="1">Uncharacterized protein</fullName>
    </submittedName>
</protein>
<reference evidence="1" key="1">
    <citation type="submission" date="2024-05" db="EMBL/GenBank/DDBJ databases">
        <title>30 novel species of actinomycetes from the DSMZ collection.</title>
        <authorList>
            <person name="Nouioui I."/>
        </authorList>
    </citation>
    <scope>NUCLEOTIDE SEQUENCE</scope>
    <source>
        <strain evidence="1">DSM 41527</strain>
    </source>
</reference>
<dbReference type="Proteomes" id="UP001180551">
    <property type="component" value="Unassembled WGS sequence"/>
</dbReference>
<evidence type="ECO:0000313" key="1">
    <source>
        <dbReference type="EMBL" id="MDT0456879.1"/>
    </source>
</evidence>
<evidence type="ECO:0000313" key="2">
    <source>
        <dbReference type="Proteomes" id="UP001180551"/>
    </source>
</evidence>
<dbReference type="EMBL" id="JAVRFE010000016">
    <property type="protein sequence ID" value="MDT0456879.1"/>
    <property type="molecule type" value="Genomic_DNA"/>
</dbReference>
<sequence length="153" mass="16734">MQIVDRNHEGLLVADICGQPVQPVKHGEVPAGGAFGNHSLQYDRGLTRGAGQDALPVFHRHPCKERLEELPHHSEGEVALEFRSSRAGHLKTGGNRDPFGFGQQTGFSDSGRTLDHHGFSMAATGRLHRSPQSLELAASLVQPSHMRHTFQYA</sequence>
<keyword evidence="2" id="KW-1185">Reference proteome</keyword>